<gene>
    <name evidence="2" type="ORF">ACEZDJ_29505</name>
</gene>
<sequence length="70" mass="7337">MATSEKVTVSLPPDVLAAARAASEGNLSAYTAKALKNQAVRDAAAALDAWRAETGDPLDDVYGMAEEDER</sequence>
<comment type="caution">
    <text evidence="2">The sequence shown here is derived from an EMBL/GenBank/DDBJ whole genome shotgun (WGS) entry which is preliminary data.</text>
</comment>
<name>A0ABV6UVD0_9ACTN</name>
<evidence type="ECO:0000313" key="2">
    <source>
        <dbReference type="EMBL" id="MFC1405429.1"/>
    </source>
</evidence>
<keyword evidence="3" id="KW-1185">Reference proteome</keyword>
<dbReference type="EMBL" id="JBHEZZ010000021">
    <property type="protein sequence ID" value="MFC1405429.1"/>
    <property type="molecule type" value="Genomic_DNA"/>
</dbReference>
<evidence type="ECO:0000313" key="3">
    <source>
        <dbReference type="Proteomes" id="UP001592528"/>
    </source>
</evidence>
<dbReference type="Pfam" id="PF07362">
    <property type="entry name" value="CcdA"/>
    <property type="match status" value="1"/>
</dbReference>
<keyword evidence="1" id="KW-1277">Toxin-antitoxin system</keyword>
<evidence type="ECO:0000256" key="1">
    <source>
        <dbReference type="ARBA" id="ARBA00022649"/>
    </source>
</evidence>
<reference evidence="2 3" key="1">
    <citation type="submission" date="2024-09" db="EMBL/GenBank/DDBJ databases">
        <authorList>
            <person name="Lee S.D."/>
        </authorList>
    </citation>
    <scope>NUCLEOTIDE SEQUENCE [LARGE SCALE GENOMIC DNA]</scope>
    <source>
        <strain evidence="2 3">N1-5</strain>
    </source>
</reference>
<dbReference type="Proteomes" id="UP001592528">
    <property type="component" value="Unassembled WGS sequence"/>
</dbReference>
<dbReference type="RefSeq" id="WP_030261889.1">
    <property type="nucleotide sequence ID" value="NZ_JBHEZZ010000021.1"/>
</dbReference>
<proteinExistence type="predicted"/>
<organism evidence="2 3">
    <name type="scientific">Streptacidiphilus cavernicola</name>
    <dbReference type="NCBI Taxonomy" id="3342716"/>
    <lineage>
        <taxon>Bacteria</taxon>
        <taxon>Bacillati</taxon>
        <taxon>Actinomycetota</taxon>
        <taxon>Actinomycetes</taxon>
        <taxon>Kitasatosporales</taxon>
        <taxon>Streptomycetaceae</taxon>
        <taxon>Streptacidiphilus</taxon>
    </lineage>
</organism>
<dbReference type="InterPro" id="IPR009956">
    <property type="entry name" value="Post-segregation_anti-tox_CcdA"/>
</dbReference>
<accession>A0ABV6UVD0</accession>
<protein>
    <submittedName>
        <fullName evidence="2">Type II toxin-antitoxin system CcdA family antitoxin</fullName>
    </submittedName>
</protein>